<dbReference type="Pfam" id="PF13354">
    <property type="entry name" value="Beta-lactamase2"/>
    <property type="match status" value="1"/>
</dbReference>
<organism evidence="9 10">
    <name type="scientific">Hymenobacter nivis</name>
    <dbReference type="NCBI Taxonomy" id="1850093"/>
    <lineage>
        <taxon>Bacteria</taxon>
        <taxon>Pseudomonadati</taxon>
        <taxon>Bacteroidota</taxon>
        <taxon>Cytophagia</taxon>
        <taxon>Cytophagales</taxon>
        <taxon>Hymenobacteraceae</taxon>
        <taxon>Hymenobacter</taxon>
    </lineage>
</organism>
<evidence type="ECO:0000313" key="9">
    <source>
        <dbReference type="EMBL" id="TPG58921.1"/>
    </source>
</evidence>
<dbReference type="GO" id="GO:0008800">
    <property type="term" value="F:beta-lactamase activity"/>
    <property type="evidence" value="ECO:0007669"/>
    <property type="project" value="UniProtKB-UniRule"/>
</dbReference>
<keyword evidence="7" id="KW-0732">Signal</keyword>
<proteinExistence type="inferred from homology"/>
<comment type="similarity">
    <text evidence="2 6">Belongs to the class-A beta-lactamase family.</text>
</comment>
<dbReference type="PROSITE" id="PS00146">
    <property type="entry name" value="BETA_LACTAMASE_A"/>
    <property type="match status" value="1"/>
</dbReference>
<sequence>MLKYCLMVSTLVLANTPLRAQHPALRATIARLAAGAPAKVGVALRVLETNDTLSYHNRQPYPMMSVFKLAIAMQVLHEVDRGHLRLAQQQLLTKADLPGDTHSPLRDKYPSGNVRVSIQELLTYMVTVSDNNACDILLRLVGGPAKLTAYVRQLGVWPFVAEVSEAQMAAVWRNQYRNWSYPST</sequence>
<name>A0A502GB41_9BACT</name>
<gene>
    <name evidence="9" type="ORF">EAH73_21620</name>
</gene>
<dbReference type="PRINTS" id="PR00118">
    <property type="entry name" value="BLACTAMASEA"/>
</dbReference>
<keyword evidence="5 6" id="KW-0046">Antibiotic resistance</keyword>
<dbReference type="Proteomes" id="UP000317646">
    <property type="component" value="Unassembled WGS sequence"/>
</dbReference>
<evidence type="ECO:0000256" key="1">
    <source>
        <dbReference type="ARBA" id="ARBA00001526"/>
    </source>
</evidence>
<dbReference type="InterPro" id="IPR045155">
    <property type="entry name" value="Beta-lactam_cat"/>
</dbReference>
<comment type="catalytic activity">
    <reaction evidence="1 6">
        <text>a beta-lactam + H2O = a substituted beta-amino acid</text>
        <dbReference type="Rhea" id="RHEA:20401"/>
        <dbReference type="ChEBI" id="CHEBI:15377"/>
        <dbReference type="ChEBI" id="CHEBI:35627"/>
        <dbReference type="ChEBI" id="CHEBI:140347"/>
        <dbReference type="EC" id="3.5.2.6"/>
    </reaction>
</comment>
<evidence type="ECO:0000256" key="3">
    <source>
        <dbReference type="ARBA" id="ARBA00012865"/>
    </source>
</evidence>
<evidence type="ECO:0000313" key="10">
    <source>
        <dbReference type="Proteomes" id="UP000317646"/>
    </source>
</evidence>
<dbReference type="SUPFAM" id="SSF56601">
    <property type="entry name" value="beta-lactamase/transpeptidase-like"/>
    <property type="match status" value="1"/>
</dbReference>
<dbReference type="PANTHER" id="PTHR35333">
    <property type="entry name" value="BETA-LACTAMASE"/>
    <property type="match status" value="1"/>
</dbReference>
<keyword evidence="10" id="KW-1185">Reference proteome</keyword>
<dbReference type="InterPro" id="IPR023650">
    <property type="entry name" value="Beta-lactam_class-A_AS"/>
</dbReference>
<dbReference type="PANTHER" id="PTHR35333:SF3">
    <property type="entry name" value="BETA-LACTAMASE-TYPE TRANSPEPTIDASE FOLD CONTAINING PROTEIN"/>
    <property type="match status" value="1"/>
</dbReference>
<evidence type="ECO:0000256" key="2">
    <source>
        <dbReference type="ARBA" id="ARBA00009009"/>
    </source>
</evidence>
<comment type="caution">
    <text evidence="9">The sequence shown here is derived from an EMBL/GenBank/DDBJ whole genome shotgun (WGS) entry which is preliminary data.</text>
</comment>
<protein>
    <recommendedName>
        <fullName evidence="3 6">Beta-lactamase</fullName>
        <ecNumber evidence="3 6">3.5.2.6</ecNumber>
    </recommendedName>
</protein>
<feature type="chain" id="PRO_5021402275" description="Beta-lactamase" evidence="7">
    <location>
        <begin position="21"/>
        <end position="184"/>
    </location>
</feature>
<feature type="signal peptide" evidence="7">
    <location>
        <begin position="1"/>
        <end position="20"/>
    </location>
</feature>
<dbReference type="GO" id="GO:0046677">
    <property type="term" value="P:response to antibiotic"/>
    <property type="evidence" value="ECO:0007669"/>
    <property type="project" value="UniProtKB-UniRule"/>
</dbReference>
<feature type="domain" description="Beta-lactamase class A catalytic" evidence="8">
    <location>
        <begin position="41"/>
        <end position="156"/>
    </location>
</feature>
<evidence type="ECO:0000256" key="7">
    <source>
        <dbReference type="SAM" id="SignalP"/>
    </source>
</evidence>
<evidence type="ECO:0000259" key="8">
    <source>
        <dbReference type="Pfam" id="PF13354"/>
    </source>
</evidence>
<evidence type="ECO:0000256" key="6">
    <source>
        <dbReference type="RuleBase" id="RU361140"/>
    </source>
</evidence>
<dbReference type="Gene3D" id="3.40.710.10">
    <property type="entry name" value="DD-peptidase/beta-lactamase superfamily"/>
    <property type="match status" value="1"/>
</dbReference>
<keyword evidence="4 6" id="KW-0378">Hydrolase</keyword>
<evidence type="ECO:0000256" key="5">
    <source>
        <dbReference type="ARBA" id="ARBA00023251"/>
    </source>
</evidence>
<dbReference type="AlphaFoldDB" id="A0A502GB41"/>
<reference evidence="9 10" key="1">
    <citation type="journal article" date="2019" name="Environ. Microbiol.">
        <title>Species interactions and distinct microbial communities in high Arctic permafrost affected cryosols are associated with the CH4 and CO2 gas fluxes.</title>
        <authorList>
            <person name="Altshuler I."/>
            <person name="Hamel J."/>
            <person name="Turney S."/>
            <person name="Magnuson E."/>
            <person name="Levesque R."/>
            <person name="Greer C."/>
            <person name="Whyte L.G."/>
        </authorList>
    </citation>
    <scope>NUCLEOTIDE SEQUENCE [LARGE SCALE GENOMIC DNA]</scope>
    <source>
        <strain evidence="9 10">S9.2P</strain>
    </source>
</reference>
<dbReference type="InterPro" id="IPR012338">
    <property type="entry name" value="Beta-lactam/transpept-like"/>
</dbReference>
<dbReference type="EC" id="3.5.2.6" evidence="3 6"/>
<evidence type="ECO:0000256" key="4">
    <source>
        <dbReference type="ARBA" id="ARBA00022801"/>
    </source>
</evidence>
<dbReference type="InterPro" id="IPR000871">
    <property type="entry name" value="Beta-lactam_class-A"/>
</dbReference>
<accession>A0A502GB41</accession>
<dbReference type="EMBL" id="RCYZ01000014">
    <property type="protein sequence ID" value="TPG58921.1"/>
    <property type="molecule type" value="Genomic_DNA"/>
</dbReference>
<dbReference type="GO" id="GO:0030655">
    <property type="term" value="P:beta-lactam antibiotic catabolic process"/>
    <property type="evidence" value="ECO:0007669"/>
    <property type="project" value="InterPro"/>
</dbReference>